<evidence type="ECO:0000256" key="2">
    <source>
        <dbReference type="SAM" id="Coils"/>
    </source>
</evidence>
<dbReference type="Gene3D" id="3.30.1330.60">
    <property type="entry name" value="OmpA-like domain"/>
    <property type="match status" value="1"/>
</dbReference>
<sequence length="288" mass="31082">MSVNQPQRPTTRHGGTLALLQVLLVVSVGLGSAGCTQNPYMAAPTAWQNPQQPAVNPLDSQITELQRRVQLLDDNNRQLHTQIAQAEQQTQVYRDELSLVRQQLAESTSQLEQTRLAASQAEQQVRGMQASTKFRGGASIQANTNLQAMAQGLQLGGLAILPEGNTLRIVLPADQLFQSNTANPQPQAAAIIDPVAGAIRSHFPRQRIGIEGHSDGSPLYGGQFNSPHQLTAAQSVAVLEIMTTRGKLPAPQVFTKAMGAANPRYDNTTAAGRAANRRVEIIIYPETF</sequence>
<evidence type="ECO:0000313" key="4">
    <source>
        <dbReference type="EMBL" id="QDS94922.1"/>
    </source>
</evidence>
<dbReference type="EMBL" id="CP036262">
    <property type="protein sequence ID" value="QDS94922.1"/>
    <property type="molecule type" value="Genomic_DNA"/>
</dbReference>
<reference evidence="4 5" key="1">
    <citation type="submission" date="2019-02" db="EMBL/GenBank/DDBJ databases">
        <title>Deep-cultivation of Planctomycetes and their phenomic and genomic characterization uncovers novel biology.</title>
        <authorList>
            <person name="Wiegand S."/>
            <person name="Jogler M."/>
            <person name="Boedeker C."/>
            <person name="Pinto D."/>
            <person name="Vollmers J."/>
            <person name="Rivas-Marin E."/>
            <person name="Kohn T."/>
            <person name="Peeters S.H."/>
            <person name="Heuer A."/>
            <person name="Rast P."/>
            <person name="Oberbeckmann S."/>
            <person name="Bunk B."/>
            <person name="Jeske O."/>
            <person name="Meyerdierks A."/>
            <person name="Storesund J.E."/>
            <person name="Kallscheuer N."/>
            <person name="Luecker S."/>
            <person name="Lage O.M."/>
            <person name="Pohl T."/>
            <person name="Merkel B.J."/>
            <person name="Hornburger P."/>
            <person name="Mueller R.-W."/>
            <person name="Bruemmer F."/>
            <person name="Labrenz M."/>
            <person name="Spormann A.M."/>
            <person name="Op den Camp H."/>
            <person name="Overmann J."/>
            <person name="Amann R."/>
            <person name="Jetten M.S.M."/>
            <person name="Mascher T."/>
            <person name="Medema M.H."/>
            <person name="Devos D.P."/>
            <person name="Kaster A.-K."/>
            <person name="Ovreas L."/>
            <person name="Rohde M."/>
            <person name="Galperin M.Y."/>
            <person name="Jogler C."/>
        </authorList>
    </citation>
    <scope>NUCLEOTIDE SEQUENCE [LARGE SCALE GENOMIC DNA]</scope>
    <source>
        <strain evidence="4 5">FF011L</strain>
    </source>
</reference>
<gene>
    <name evidence="4" type="primary">yiaD</name>
    <name evidence="4" type="ORF">FF011L_37060</name>
</gene>
<evidence type="ECO:0000313" key="5">
    <source>
        <dbReference type="Proteomes" id="UP000320672"/>
    </source>
</evidence>
<dbReference type="RefSeq" id="WP_246109477.1">
    <property type="nucleotide sequence ID" value="NZ_CP036262.1"/>
</dbReference>
<keyword evidence="5" id="KW-1185">Reference proteome</keyword>
<feature type="domain" description="OmpA-like" evidence="3">
    <location>
        <begin position="164"/>
        <end position="287"/>
    </location>
</feature>
<dbReference type="PANTHER" id="PTHR30329:SF21">
    <property type="entry name" value="LIPOPROTEIN YIAD-RELATED"/>
    <property type="match status" value="1"/>
</dbReference>
<organism evidence="4 5">
    <name type="scientific">Roseimaritima multifibrata</name>
    <dbReference type="NCBI Taxonomy" id="1930274"/>
    <lineage>
        <taxon>Bacteria</taxon>
        <taxon>Pseudomonadati</taxon>
        <taxon>Planctomycetota</taxon>
        <taxon>Planctomycetia</taxon>
        <taxon>Pirellulales</taxon>
        <taxon>Pirellulaceae</taxon>
        <taxon>Roseimaritima</taxon>
    </lineage>
</organism>
<dbReference type="InterPro" id="IPR036737">
    <property type="entry name" value="OmpA-like_sf"/>
</dbReference>
<dbReference type="PROSITE" id="PS51123">
    <property type="entry name" value="OMPA_2"/>
    <property type="match status" value="1"/>
</dbReference>
<dbReference type="Pfam" id="PF00691">
    <property type="entry name" value="OmpA"/>
    <property type="match status" value="1"/>
</dbReference>
<proteinExistence type="predicted"/>
<dbReference type="Proteomes" id="UP000320672">
    <property type="component" value="Chromosome"/>
</dbReference>
<protein>
    <submittedName>
        <fullName evidence="4">Putative lipoprotein YiaD</fullName>
    </submittedName>
</protein>
<keyword evidence="1" id="KW-0472">Membrane</keyword>
<evidence type="ECO:0000259" key="3">
    <source>
        <dbReference type="PROSITE" id="PS51123"/>
    </source>
</evidence>
<dbReference type="SUPFAM" id="SSF103088">
    <property type="entry name" value="OmpA-like"/>
    <property type="match status" value="1"/>
</dbReference>
<evidence type="ECO:0000256" key="1">
    <source>
        <dbReference type="PROSITE-ProRule" id="PRU00473"/>
    </source>
</evidence>
<keyword evidence="2" id="KW-0175">Coiled coil</keyword>
<dbReference type="CDD" id="cd07185">
    <property type="entry name" value="OmpA_C-like"/>
    <property type="match status" value="1"/>
</dbReference>
<dbReference type="InterPro" id="IPR050330">
    <property type="entry name" value="Bact_OuterMem_StrucFunc"/>
</dbReference>
<dbReference type="PANTHER" id="PTHR30329">
    <property type="entry name" value="STATOR ELEMENT OF FLAGELLAR MOTOR COMPLEX"/>
    <property type="match status" value="1"/>
</dbReference>
<name>A0A517MJ56_9BACT</name>
<dbReference type="InterPro" id="IPR006665">
    <property type="entry name" value="OmpA-like"/>
</dbReference>
<feature type="coiled-coil region" evidence="2">
    <location>
        <begin position="62"/>
        <end position="131"/>
    </location>
</feature>
<dbReference type="GO" id="GO:0016020">
    <property type="term" value="C:membrane"/>
    <property type="evidence" value="ECO:0007669"/>
    <property type="project" value="UniProtKB-UniRule"/>
</dbReference>
<keyword evidence="4" id="KW-0449">Lipoprotein</keyword>
<dbReference type="AlphaFoldDB" id="A0A517MJ56"/>
<accession>A0A517MJ56</accession>
<dbReference type="KEGG" id="rml:FF011L_37060"/>